<dbReference type="Gene3D" id="2.40.10.120">
    <property type="match status" value="1"/>
</dbReference>
<sequence>MIEPAGAESPRKAPEAARRSLRPRALIGLLVIAALLSGAVAAGVTLAVLKSQARTNPQTVDLGGSVTVQENNAAVNVAAAALPAVTSIVSQGEDKPHGSGFLVTSDGFVVTTVNVVAGARSLSVLIGHESKRRNARLVDYDCRTGVAVLKVDGVANLPTLAFGDSAALKTGQNVYVVGGSLGDRPGLGRGVISALHQAVAMNAPPGEGPGQLDNVIETDAAIGASNTGGPLLDVSGRVVGLAVGSPDRLGLAIASAGIQPEVQQIIQNGQLVLPALGVTTVTVTADQAAVAGGVAGARVTALDGAGVGERAGLKVGDVITQLDDEKLDDAHPLLLVLASRFQPGQKVTVSYNRTGSGAQIQLALGSQAGTCQ</sequence>
<evidence type="ECO:0000313" key="5">
    <source>
        <dbReference type="Proteomes" id="UP000620075"/>
    </source>
</evidence>
<dbReference type="AlphaFoldDB" id="A0A934KJF4"/>
<name>A0A934KJF4_9BACT</name>
<dbReference type="Pfam" id="PF13180">
    <property type="entry name" value="PDZ_2"/>
    <property type="match status" value="1"/>
</dbReference>
<dbReference type="InterPro" id="IPR001478">
    <property type="entry name" value="PDZ"/>
</dbReference>
<dbReference type="Proteomes" id="UP000620075">
    <property type="component" value="Unassembled WGS sequence"/>
</dbReference>
<dbReference type="PRINTS" id="PR00834">
    <property type="entry name" value="PROTEASES2C"/>
</dbReference>
<accession>A0A934KJF4</accession>
<dbReference type="EMBL" id="JAEKNQ010000045">
    <property type="protein sequence ID" value="MBJ7603913.1"/>
    <property type="molecule type" value="Genomic_DNA"/>
</dbReference>
<organism evidence="4 5">
    <name type="scientific">Candidatus Dormiibacter inghamiae</name>
    <dbReference type="NCBI Taxonomy" id="3127013"/>
    <lineage>
        <taxon>Bacteria</taxon>
        <taxon>Bacillati</taxon>
        <taxon>Candidatus Dormiibacterota</taxon>
        <taxon>Candidatus Dormibacteria</taxon>
        <taxon>Candidatus Dormibacterales</taxon>
        <taxon>Candidatus Dormibacteraceae</taxon>
        <taxon>Candidatus Dormiibacter</taxon>
    </lineage>
</organism>
<evidence type="ECO:0000256" key="1">
    <source>
        <dbReference type="ARBA" id="ARBA00022670"/>
    </source>
</evidence>
<proteinExistence type="predicted"/>
<dbReference type="GO" id="GO:0006508">
    <property type="term" value="P:proteolysis"/>
    <property type="evidence" value="ECO:0007669"/>
    <property type="project" value="UniProtKB-KW"/>
</dbReference>
<dbReference type="Gene3D" id="2.30.42.10">
    <property type="match status" value="1"/>
</dbReference>
<dbReference type="SUPFAM" id="SSF50156">
    <property type="entry name" value="PDZ domain-like"/>
    <property type="match status" value="1"/>
</dbReference>
<protein>
    <submittedName>
        <fullName evidence="4">Trypsin-like peptidase domain-containing protein</fullName>
    </submittedName>
</protein>
<dbReference type="InterPro" id="IPR009003">
    <property type="entry name" value="Peptidase_S1_PA"/>
</dbReference>
<dbReference type="SUPFAM" id="SSF50494">
    <property type="entry name" value="Trypsin-like serine proteases"/>
    <property type="match status" value="1"/>
</dbReference>
<dbReference type="InterPro" id="IPR051201">
    <property type="entry name" value="Chloro_Bact_Ser_Proteases"/>
</dbReference>
<evidence type="ECO:0000256" key="2">
    <source>
        <dbReference type="ARBA" id="ARBA00022801"/>
    </source>
</evidence>
<dbReference type="InterPro" id="IPR036034">
    <property type="entry name" value="PDZ_sf"/>
</dbReference>
<dbReference type="PANTHER" id="PTHR43343">
    <property type="entry name" value="PEPTIDASE S12"/>
    <property type="match status" value="1"/>
</dbReference>
<dbReference type="RefSeq" id="WP_338180698.1">
    <property type="nucleotide sequence ID" value="NZ_JAEKNQ010000045.1"/>
</dbReference>
<dbReference type="PANTHER" id="PTHR43343:SF3">
    <property type="entry name" value="PROTEASE DO-LIKE 8, CHLOROPLASTIC"/>
    <property type="match status" value="1"/>
</dbReference>
<reference evidence="4 5" key="1">
    <citation type="submission" date="2020-10" db="EMBL/GenBank/DDBJ databases">
        <title>Ca. Dormibacterota MAGs.</title>
        <authorList>
            <person name="Montgomery K."/>
        </authorList>
    </citation>
    <scope>NUCLEOTIDE SEQUENCE [LARGE SCALE GENOMIC DNA]</scope>
    <source>
        <strain evidence="4">SC8811_S16_3</strain>
    </source>
</reference>
<keyword evidence="1" id="KW-0645">Protease</keyword>
<dbReference type="Pfam" id="PF13365">
    <property type="entry name" value="Trypsin_2"/>
    <property type="match status" value="1"/>
</dbReference>
<gene>
    <name evidence="4" type="ORF">JF888_12080</name>
</gene>
<dbReference type="InterPro" id="IPR001940">
    <property type="entry name" value="Peptidase_S1C"/>
</dbReference>
<evidence type="ECO:0000313" key="4">
    <source>
        <dbReference type="EMBL" id="MBJ7603913.1"/>
    </source>
</evidence>
<keyword evidence="2" id="KW-0378">Hydrolase</keyword>
<evidence type="ECO:0000259" key="3">
    <source>
        <dbReference type="Pfam" id="PF13180"/>
    </source>
</evidence>
<feature type="domain" description="PDZ" evidence="3">
    <location>
        <begin position="274"/>
        <end position="362"/>
    </location>
</feature>
<dbReference type="GO" id="GO:0004252">
    <property type="term" value="F:serine-type endopeptidase activity"/>
    <property type="evidence" value="ECO:0007669"/>
    <property type="project" value="InterPro"/>
</dbReference>
<comment type="caution">
    <text evidence="4">The sequence shown here is derived from an EMBL/GenBank/DDBJ whole genome shotgun (WGS) entry which is preliminary data.</text>
</comment>